<dbReference type="Pfam" id="PF13469">
    <property type="entry name" value="Sulfotransfer_3"/>
    <property type="match status" value="1"/>
</dbReference>
<evidence type="ECO:0000259" key="9">
    <source>
        <dbReference type="Pfam" id="PF13844"/>
    </source>
</evidence>
<keyword evidence="7 8" id="KW-0802">TPR repeat</keyword>
<proteinExistence type="inferred from homology"/>
<evidence type="ECO:0000313" key="11">
    <source>
        <dbReference type="Proteomes" id="UP000644441"/>
    </source>
</evidence>
<dbReference type="Proteomes" id="UP000644441">
    <property type="component" value="Unassembled WGS sequence"/>
</dbReference>
<dbReference type="InterPro" id="IPR019734">
    <property type="entry name" value="TPR_rpt"/>
</dbReference>
<comment type="pathway">
    <text evidence="1">Protein modification; protein glycosylation.</text>
</comment>
<dbReference type="Gene3D" id="3.40.50.300">
    <property type="entry name" value="P-loop containing nucleotide triphosphate hydrolases"/>
    <property type="match status" value="1"/>
</dbReference>
<feature type="repeat" description="TPR" evidence="8">
    <location>
        <begin position="145"/>
        <end position="178"/>
    </location>
</feature>
<dbReference type="Pfam" id="PF14559">
    <property type="entry name" value="TPR_19"/>
    <property type="match status" value="1"/>
</dbReference>
<dbReference type="EMBL" id="ARXR01000028">
    <property type="protein sequence ID" value="MBF5054043.1"/>
    <property type="molecule type" value="Genomic_DNA"/>
</dbReference>
<gene>
    <name evidence="10" type="ORF">ISO4_02645</name>
</gene>
<dbReference type="RefSeq" id="WP_194856561.1">
    <property type="nucleotide sequence ID" value="NZ_ARXR01000028.1"/>
</dbReference>
<evidence type="ECO:0000256" key="1">
    <source>
        <dbReference type="ARBA" id="ARBA00004922"/>
    </source>
</evidence>
<evidence type="ECO:0000256" key="6">
    <source>
        <dbReference type="ARBA" id="ARBA00022737"/>
    </source>
</evidence>
<feature type="domain" description="O-GlcNAc transferase C-terminal" evidence="9">
    <location>
        <begin position="228"/>
        <end position="378"/>
    </location>
</feature>
<dbReference type="SMART" id="SM00028">
    <property type="entry name" value="TPR"/>
    <property type="match status" value="5"/>
</dbReference>
<evidence type="ECO:0000256" key="8">
    <source>
        <dbReference type="PROSITE-ProRule" id="PRU00339"/>
    </source>
</evidence>
<evidence type="ECO:0000256" key="5">
    <source>
        <dbReference type="ARBA" id="ARBA00022679"/>
    </source>
</evidence>
<dbReference type="EC" id="2.4.1.255" evidence="3"/>
<dbReference type="InterPro" id="IPR029489">
    <property type="entry name" value="OGT/SEC/SPY_C"/>
</dbReference>
<organism evidence="10 11">
    <name type="scientific">Alloalcanivorax venustensis ISO4</name>
    <dbReference type="NCBI Taxonomy" id="1177184"/>
    <lineage>
        <taxon>Bacteria</taxon>
        <taxon>Pseudomonadati</taxon>
        <taxon>Pseudomonadota</taxon>
        <taxon>Gammaproteobacteria</taxon>
        <taxon>Oceanospirillales</taxon>
        <taxon>Alcanivoracaceae</taxon>
        <taxon>Alloalcanivorax</taxon>
    </lineage>
</organism>
<dbReference type="Pfam" id="PF13844">
    <property type="entry name" value="Glyco_transf_41"/>
    <property type="match status" value="2"/>
</dbReference>
<keyword evidence="6" id="KW-0677">Repeat</keyword>
<feature type="repeat" description="TPR" evidence="8">
    <location>
        <begin position="43"/>
        <end position="76"/>
    </location>
</feature>
<name>A0ABS0AIS8_9GAMM</name>
<dbReference type="PANTHER" id="PTHR44835:SF1">
    <property type="entry name" value="PROTEIN O-GLCNAC TRANSFERASE"/>
    <property type="match status" value="1"/>
</dbReference>
<evidence type="ECO:0000256" key="3">
    <source>
        <dbReference type="ARBA" id="ARBA00011970"/>
    </source>
</evidence>
<accession>A0ABS0AIS8</accession>
<feature type="repeat" description="TPR" evidence="8">
    <location>
        <begin position="9"/>
        <end position="42"/>
    </location>
</feature>
<evidence type="ECO:0000256" key="2">
    <source>
        <dbReference type="ARBA" id="ARBA00005386"/>
    </source>
</evidence>
<protein>
    <recommendedName>
        <fullName evidence="3">protein O-GlcNAc transferase</fullName>
        <ecNumber evidence="3">2.4.1.255</ecNumber>
    </recommendedName>
</protein>
<feature type="repeat" description="TPR" evidence="8">
    <location>
        <begin position="77"/>
        <end position="110"/>
    </location>
</feature>
<dbReference type="Gene3D" id="1.25.40.10">
    <property type="entry name" value="Tetratricopeptide repeat domain"/>
    <property type="match status" value="2"/>
</dbReference>
<sequence>MTRRHPNYAYSWRSLGAARVELKRPAEALEALAEATRLEPNDDQGFYWLGSARFALKDWDQASRELQQCLALNPRHAAAHALLARVYNAQGLRERAMESIDTARSLDPDSPAILTQRINIFSAARRMEDVLADCQRLLELDNNNPSAYSLVATKYCEMTDFARGAHYFEEALKRRPDYLEAFSNLIFNAHYDPSLSRQHIAALIQRWRASFSPAQRPRRPEGGGRDESRQLTIGLLSAGLRMHPVGQMITSALENLSVDDFRLAVYSTSDLKDVLTARMRAITDKWHNIAGRPDATVEALIEQDQVDILIDLSGHTDGNRLRLIAREPAPLIVKWVGGLVNTTGLDAIDYLISDSVETPPGCDADYLEKLIRMPDDYICYMPPEHAPPVGALPAAANGYVTFGCLNNPAKINPQLIGEWARLLEEIPHSRLLLKSGQYSDATFRERLWSEFEAAGIERQRVMLEGPENHIAFLDTYNRIDIALDPWPYSGGLTTCEALLMGVPVITLPGPTFAGRHAASHLVNAGLPELVVDSWDAYRARARDLAGDLDNLATVRRHLRDTLVQSPVCDAPRFAANLSAALRGIWQRYCRDLPLAALTFERDGNARFEDQALPVPEPVTPSVTLKKAAIQRETAGQFHFDFSGKIVTLDNGGQLLETGAADSLLPLGAFELLVFDPLGEHTSHAARQRDGLQVFPQTTLGDGEPAVHYACLDPTFSATLKPLPDAGDGARVLTELPVNTVALDCIEGLPSLDWLVLDHRSDSMAVLENGASALANTLLIQASLRFDVRHAGQPDLSKLCQWAQTHGFRLYRLNNPTHRSHLPEEMGPDRQATELVASEALLLPTPRALSALDDNRKVRLAFLLHTVYGIKDLAYALLEQVDPQQAHAYLDADGGLQRPFTEPAVFVVGCGHSGTTLMASLLGAHPNIYCIPRETYWFLNNPKLDQEYPQAQRDAADEGKTLVCEKTPKHVYRIDEIKRRFPNARVVAMVRDGRDVACSIKKRTGSLDGGIQRWRQDNTELLKHENDDHVHRVRYEDLIQDKEGTMAGVLAFLGQQYTDEVFGFYKKNYNWFGVQPAKETDGVGEQSHVMRRSWQMSQPIHDRRGIWRESLSEQEAKRFEAQCADLMRHFGYL</sequence>
<dbReference type="PANTHER" id="PTHR44835">
    <property type="entry name" value="UDP-N-ACETYLGLUCOSAMINE--PEPTIDE N-ACETYLGLUCOSAMINYLTRANSFERASE SPINDLY-RELATED"/>
    <property type="match status" value="1"/>
</dbReference>
<dbReference type="InterPro" id="IPR027417">
    <property type="entry name" value="P-loop_NTPase"/>
</dbReference>
<dbReference type="PROSITE" id="PS50005">
    <property type="entry name" value="TPR"/>
    <property type="match status" value="4"/>
</dbReference>
<comment type="similarity">
    <text evidence="2">Belongs to the glycosyltransferase 41 family. O-GlcNAc transferase subfamily.</text>
</comment>
<keyword evidence="11" id="KW-1185">Reference proteome</keyword>
<keyword evidence="5" id="KW-0808">Transferase</keyword>
<feature type="domain" description="O-GlcNAc transferase C-terminal" evidence="9">
    <location>
        <begin position="400"/>
        <end position="576"/>
    </location>
</feature>
<dbReference type="InterPro" id="IPR051939">
    <property type="entry name" value="Glycosyltr_41/O-GlcNAc_trsf"/>
</dbReference>
<dbReference type="Gene3D" id="3.40.50.11380">
    <property type="match status" value="1"/>
</dbReference>
<keyword evidence="4" id="KW-0328">Glycosyltransferase</keyword>
<dbReference type="InterPro" id="IPR011990">
    <property type="entry name" value="TPR-like_helical_dom_sf"/>
</dbReference>
<comment type="caution">
    <text evidence="10">The sequence shown here is derived from an EMBL/GenBank/DDBJ whole genome shotgun (WGS) entry which is preliminary data.</text>
</comment>
<dbReference type="SUPFAM" id="SSF53756">
    <property type="entry name" value="UDP-Glycosyltransferase/glycogen phosphorylase"/>
    <property type="match status" value="1"/>
</dbReference>
<evidence type="ECO:0000313" key="10">
    <source>
        <dbReference type="EMBL" id="MBF5054043.1"/>
    </source>
</evidence>
<dbReference type="SUPFAM" id="SSF48452">
    <property type="entry name" value="TPR-like"/>
    <property type="match status" value="1"/>
</dbReference>
<reference evidence="10 11" key="1">
    <citation type="submission" date="2012-09" db="EMBL/GenBank/DDBJ databases">
        <title>Genome Sequence of alkane-degrading Bacterium Alcanivorax venustensis ISO4.</title>
        <authorList>
            <person name="Lai Q."/>
            <person name="Shao Z."/>
        </authorList>
    </citation>
    <scope>NUCLEOTIDE SEQUENCE [LARGE SCALE GENOMIC DNA]</scope>
    <source>
        <strain evidence="10 11">ISO4</strain>
    </source>
</reference>
<evidence type="ECO:0000256" key="7">
    <source>
        <dbReference type="ARBA" id="ARBA00022803"/>
    </source>
</evidence>
<dbReference type="Gene3D" id="3.40.50.2000">
    <property type="entry name" value="Glycogen Phosphorylase B"/>
    <property type="match status" value="1"/>
</dbReference>
<evidence type="ECO:0000256" key="4">
    <source>
        <dbReference type="ARBA" id="ARBA00022676"/>
    </source>
</evidence>
<dbReference type="SUPFAM" id="SSF52540">
    <property type="entry name" value="P-loop containing nucleoside triphosphate hydrolases"/>
    <property type="match status" value="1"/>
</dbReference>